<sequence length="52" mass="5823">MQFNHCLTTVTREREANLMSVKDTLLVMIAFGAFVVSLITLVVTLIVNVNKK</sequence>
<evidence type="ECO:0000313" key="2">
    <source>
        <dbReference type="EMBL" id="ERL64088.1"/>
    </source>
</evidence>
<evidence type="ECO:0000313" key="3">
    <source>
        <dbReference type="Proteomes" id="UP000030647"/>
    </source>
</evidence>
<keyword evidence="3" id="KW-1185">Reference proteome</keyword>
<name>U4TQA8_9LACO</name>
<proteinExistence type="predicted"/>
<reference evidence="3" key="1">
    <citation type="journal article" date="2013" name="Genome Announc.">
        <title>Whole-Genome Sequencing of Lactobacillus shenzhenensis Strain LY-73T.</title>
        <authorList>
            <person name="Lin Z."/>
            <person name="Liu Z."/>
            <person name="Yang R."/>
            <person name="Zou Y."/>
            <person name="Wan D."/>
            <person name="Chen J."/>
            <person name="Guo M."/>
            <person name="Zhao J."/>
            <person name="Fang C."/>
            <person name="Yang R."/>
            <person name="Liu F."/>
        </authorList>
    </citation>
    <scope>NUCLEOTIDE SEQUENCE [LARGE SCALE GENOMIC DNA]</scope>
    <source>
        <strain evidence="3">LY-73</strain>
    </source>
</reference>
<dbReference type="Proteomes" id="UP000030647">
    <property type="component" value="Unassembled WGS sequence"/>
</dbReference>
<keyword evidence="1" id="KW-1133">Transmembrane helix</keyword>
<dbReference type="AlphaFoldDB" id="U4TQA8"/>
<keyword evidence="1" id="KW-0472">Membrane</keyword>
<dbReference type="HOGENOM" id="CLU_3081241_0_0_9"/>
<protein>
    <recommendedName>
        <fullName evidence="4">Holin-like toxin</fullName>
    </recommendedName>
</protein>
<gene>
    <name evidence="2" type="ORF">L248_1621</name>
</gene>
<accession>U4TQA8</accession>
<dbReference type="InterPro" id="IPR031616">
    <property type="entry name" value="BsrE-like"/>
</dbReference>
<evidence type="ECO:0008006" key="4">
    <source>
        <dbReference type="Google" id="ProtNLM"/>
    </source>
</evidence>
<evidence type="ECO:0000256" key="1">
    <source>
        <dbReference type="SAM" id="Phobius"/>
    </source>
</evidence>
<dbReference type="EMBL" id="KI271605">
    <property type="protein sequence ID" value="ERL64088.1"/>
    <property type="molecule type" value="Genomic_DNA"/>
</dbReference>
<feature type="transmembrane region" description="Helical" evidence="1">
    <location>
        <begin position="25"/>
        <end position="47"/>
    </location>
</feature>
<keyword evidence="1" id="KW-0812">Transmembrane</keyword>
<dbReference type="Pfam" id="PF16935">
    <property type="entry name" value="Hol_Tox"/>
    <property type="match status" value="1"/>
</dbReference>
<organism evidence="2 3">
    <name type="scientific">Schleiferilactobacillus shenzhenensis LY-73</name>
    <dbReference type="NCBI Taxonomy" id="1231336"/>
    <lineage>
        <taxon>Bacteria</taxon>
        <taxon>Bacillati</taxon>
        <taxon>Bacillota</taxon>
        <taxon>Bacilli</taxon>
        <taxon>Lactobacillales</taxon>
        <taxon>Lactobacillaceae</taxon>
        <taxon>Schleiferilactobacillus</taxon>
    </lineage>
</organism>